<evidence type="ECO:0000313" key="7">
    <source>
        <dbReference type="EMBL" id="GFK93963.1"/>
    </source>
</evidence>
<dbReference type="Gene3D" id="3.90.550.10">
    <property type="entry name" value="Spore Coat Polysaccharide Biosynthesis Protein SpsA, Chain A"/>
    <property type="match status" value="1"/>
</dbReference>
<keyword evidence="2" id="KW-1003">Cell membrane</keyword>
<evidence type="ECO:0000256" key="4">
    <source>
        <dbReference type="ARBA" id="ARBA00022679"/>
    </source>
</evidence>
<evidence type="ECO:0000256" key="3">
    <source>
        <dbReference type="ARBA" id="ARBA00022676"/>
    </source>
</evidence>
<dbReference type="InterPro" id="IPR001173">
    <property type="entry name" value="Glyco_trans_2-like"/>
</dbReference>
<proteinExistence type="predicted"/>
<dbReference type="InterPro" id="IPR029044">
    <property type="entry name" value="Nucleotide-diphossugar_trans"/>
</dbReference>
<keyword evidence="3" id="KW-0328">Glycosyltransferase</keyword>
<dbReference type="PANTHER" id="PTHR43646">
    <property type="entry name" value="GLYCOSYLTRANSFERASE"/>
    <property type="match status" value="1"/>
</dbReference>
<dbReference type="NCBIfam" id="TIGR04283">
    <property type="entry name" value="glyco_like_mftF"/>
    <property type="match status" value="1"/>
</dbReference>
<comment type="caution">
    <text evidence="7">The sequence shown here is derived from an EMBL/GenBank/DDBJ whole genome shotgun (WGS) entry which is preliminary data.</text>
</comment>
<evidence type="ECO:0000256" key="2">
    <source>
        <dbReference type="ARBA" id="ARBA00022475"/>
    </source>
</evidence>
<dbReference type="GO" id="GO:0016757">
    <property type="term" value="F:glycosyltransferase activity"/>
    <property type="evidence" value="ECO:0007669"/>
    <property type="project" value="UniProtKB-KW"/>
</dbReference>
<evidence type="ECO:0000256" key="1">
    <source>
        <dbReference type="ARBA" id="ARBA00004236"/>
    </source>
</evidence>
<feature type="domain" description="Glycosyltransferase 2-like" evidence="6">
    <location>
        <begin position="6"/>
        <end position="108"/>
    </location>
</feature>
<keyword evidence="8" id="KW-1185">Reference proteome</keyword>
<gene>
    <name evidence="7" type="ORF">NNJEOMEG_01801</name>
</gene>
<dbReference type="AlphaFoldDB" id="A0A6V8LMS9"/>
<reference evidence="7 8" key="2">
    <citation type="submission" date="2020-05" db="EMBL/GenBank/DDBJ databases">
        <title>Draft genome sequence of Desulfovibrio sp. strainFSS-1.</title>
        <authorList>
            <person name="Shimoshige H."/>
            <person name="Kobayashi H."/>
            <person name="Maekawa T."/>
        </authorList>
    </citation>
    <scope>NUCLEOTIDE SEQUENCE [LARGE SCALE GENOMIC DNA]</scope>
    <source>
        <strain evidence="7 8">SIID29052-01</strain>
    </source>
</reference>
<name>A0A6V8LMS9_9BACT</name>
<sequence>MSPSYSVIVPVLGEAARINRLVDHVRAVGYGLPVEIVVVDGRPGADTLAALDRPGVTALCAPRGRARQMNAGAAVAGGDVLVFLHADCALPVGAFAAMERVLASGRRVGAFGLAIRSTRWSLKLVALAATLRSRITGVPYGDQAIFMERAVFHALGGYADIPILEDVDLLARARRAGMRAGFARGRCTASPRRWEADGVWRRTFANWGIMARYLLGASPERLARDYPPLTEEDTP</sequence>
<dbReference type="PANTHER" id="PTHR43646:SF2">
    <property type="entry name" value="GLYCOSYLTRANSFERASE 2-LIKE DOMAIN-CONTAINING PROTEIN"/>
    <property type="match status" value="1"/>
</dbReference>
<keyword evidence="5" id="KW-0472">Membrane</keyword>
<keyword evidence="4" id="KW-0808">Transferase</keyword>
<dbReference type="RefSeq" id="WP_173083555.1">
    <property type="nucleotide sequence ID" value="NZ_BLTE01000007.1"/>
</dbReference>
<dbReference type="EMBL" id="BLTE01000007">
    <property type="protein sequence ID" value="GFK93963.1"/>
    <property type="molecule type" value="Genomic_DNA"/>
</dbReference>
<accession>A0A6V8LMS9</accession>
<evidence type="ECO:0000259" key="6">
    <source>
        <dbReference type="Pfam" id="PF00535"/>
    </source>
</evidence>
<dbReference type="SUPFAM" id="SSF53448">
    <property type="entry name" value="Nucleotide-diphospho-sugar transferases"/>
    <property type="match status" value="1"/>
</dbReference>
<dbReference type="CDD" id="cd02522">
    <property type="entry name" value="GT_2_like_a"/>
    <property type="match status" value="1"/>
</dbReference>
<comment type="subcellular location">
    <subcellularLocation>
        <location evidence="1">Cell membrane</location>
    </subcellularLocation>
</comment>
<protein>
    <recommendedName>
        <fullName evidence="6">Glycosyltransferase 2-like domain-containing protein</fullName>
    </recommendedName>
</protein>
<dbReference type="Proteomes" id="UP000494245">
    <property type="component" value="Unassembled WGS sequence"/>
</dbReference>
<reference evidence="7 8" key="1">
    <citation type="submission" date="2020-04" db="EMBL/GenBank/DDBJ databases">
        <authorList>
            <consortium name="Desulfovibrio sp. FSS-1 genome sequencing consortium"/>
            <person name="Shimoshige H."/>
            <person name="Kobayashi H."/>
            <person name="Maekawa T."/>
        </authorList>
    </citation>
    <scope>NUCLEOTIDE SEQUENCE [LARGE SCALE GENOMIC DNA]</scope>
    <source>
        <strain evidence="7 8">SIID29052-01</strain>
    </source>
</reference>
<organism evidence="7 8">
    <name type="scientific">Fundidesulfovibrio magnetotacticus</name>
    <dbReference type="NCBI Taxonomy" id="2730080"/>
    <lineage>
        <taxon>Bacteria</taxon>
        <taxon>Pseudomonadati</taxon>
        <taxon>Thermodesulfobacteriota</taxon>
        <taxon>Desulfovibrionia</taxon>
        <taxon>Desulfovibrionales</taxon>
        <taxon>Desulfovibrionaceae</taxon>
        <taxon>Fundidesulfovibrio</taxon>
    </lineage>
</organism>
<dbReference type="InterPro" id="IPR026461">
    <property type="entry name" value="Trfase_2_rSAM/seldom_assoc"/>
</dbReference>
<evidence type="ECO:0000256" key="5">
    <source>
        <dbReference type="ARBA" id="ARBA00023136"/>
    </source>
</evidence>
<dbReference type="GO" id="GO:0005886">
    <property type="term" value="C:plasma membrane"/>
    <property type="evidence" value="ECO:0007669"/>
    <property type="project" value="UniProtKB-SubCell"/>
</dbReference>
<dbReference type="Pfam" id="PF00535">
    <property type="entry name" value="Glycos_transf_2"/>
    <property type="match status" value="1"/>
</dbReference>
<evidence type="ECO:0000313" key="8">
    <source>
        <dbReference type="Proteomes" id="UP000494245"/>
    </source>
</evidence>